<reference evidence="6" key="2">
    <citation type="submission" date="2017-05" db="UniProtKB">
        <authorList>
            <consortium name="EnsemblMetazoa"/>
        </authorList>
    </citation>
    <scope>IDENTIFICATION</scope>
</reference>
<dbReference type="OrthoDB" id="514823at2759"/>
<feature type="compositionally biased region" description="Basic residues" evidence="5">
    <location>
        <begin position="363"/>
        <end position="373"/>
    </location>
</feature>
<evidence type="ECO:0000313" key="7">
    <source>
        <dbReference type="Proteomes" id="UP000007879"/>
    </source>
</evidence>
<feature type="compositionally biased region" description="Basic and acidic residues" evidence="5">
    <location>
        <begin position="214"/>
        <end position="227"/>
    </location>
</feature>
<dbReference type="Gene3D" id="3.90.1030.20">
    <property type="entry name" value="DNA polymerase delta, p66 (Cdc27) subunit, wHTH domain"/>
    <property type="match status" value="1"/>
</dbReference>
<organism evidence="6">
    <name type="scientific">Amphimedon queenslandica</name>
    <name type="common">Sponge</name>
    <dbReference type="NCBI Taxonomy" id="400682"/>
    <lineage>
        <taxon>Eukaryota</taxon>
        <taxon>Metazoa</taxon>
        <taxon>Porifera</taxon>
        <taxon>Demospongiae</taxon>
        <taxon>Heteroscleromorpha</taxon>
        <taxon>Haplosclerida</taxon>
        <taxon>Niphatidae</taxon>
        <taxon>Amphimedon</taxon>
    </lineage>
</organism>
<dbReference type="PANTHER" id="PTHR17598:SF13">
    <property type="entry name" value="DNA POLYMERASE DELTA SUBUNIT 3"/>
    <property type="match status" value="1"/>
</dbReference>
<keyword evidence="7" id="KW-1185">Reference proteome</keyword>
<dbReference type="GO" id="GO:0003887">
    <property type="term" value="F:DNA-directed DNA polymerase activity"/>
    <property type="evidence" value="ECO:0007669"/>
    <property type="project" value="TreeGrafter"/>
</dbReference>
<accession>A0A1X7VMA2</accession>
<reference evidence="7" key="1">
    <citation type="journal article" date="2010" name="Nature">
        <title>The Amphimedon queenslandica genome and the evolution of animal complexity.</title>
        <authorList>
            <person name="Srivastava M."/>
            <person name="Simakov O."/>
            <person name="Chapman J."/>
            <person name="Fahey B."/>
            <person name="Gauthier M.E."/>
            <person name="Mitros T."/>
            <person name="Richards G.S."/>
            <person name="Conaco C."/>
            <person name="Dacre M."/>
            <person name="Hellsten U."/>
            <person name="Larroux C."/>
            <person name="Putnam N.H."/>
            <person name="Stanke M."/>
            <person name="Adamska M."/>
            <person name="Darling A."/>
            <person name="Degnan S.M."/>
            <person name="Oakley T.H."/>
            <person name="Plachetzki D.C."/>
            <person name="Zhai Y."/>
            <person name="Adamski M."/>
            <person name="Calcino A."/>
            <person name="Cummins S.F."/>
            <person name="Goodstein D.M."/>
            <person name="Harris C."/>
            <person name="Jackson D.J."/>
            <person name="Leys S.P."/>
            <person name="Shu S."/>
            <person name="Woodcroft B.J."/>
            <person name="Vervoort M."/>
            <person name="Kosik K.S."/>
            <person name="Manning G."/>
            <person name="Degnan B.M."/>
            <person name="Rokhsar D.S."/>
        </authorList>
    </citation>
    <scope>NUCLEOTIDE SEQUENCE [LARGE SCALE GENOMIC DNA]</scope>
</reference>
<keyword evidence="3" id="KW-0235">DNA replication</keyword>
<evidence type="ECO:0000313" key="6">
    <source>
        <dbReference type="EnsemblMetazoa" id="Aqu2.1.41014_001"/>
    </source>
</evidence>
<dbReference type="InterPro" id="IPR041913">
    <property type="entry name" value="POLD3_sf"/>
</dbReference>
<dbReference type="InParanoid" id="A0A1X7VMA2"/>
<name>A0A1X7VMA2_AMPQE</name>
<dbReference type="GO" id="GO:0006271">
    <property type="term" value="P:DNA strand elongation involved in DNA replication"/>
    <property type="evidence" value="ECO:0007669"/>
    <property type="project" value="TreeGrafter"/>
</dbReference>
<feature type="compositionally biased region" description="Polar residues" evidence="5">
    <location>
        <begin position="344"/>
        <end position="358"/>
    </location>
</feature>
<gene>
    <name evidence="6" type="primary">105316540</name>
</gene>
<dbReference type="EnsemblMetazoa" id="Aqu2.1.41014_001">
    <property type="protein sequence ID" value="Aqu2.1.41014_001"/>
    <property type="gene ID" value="Aqu2.1.41014"/>
</dbReference>
<dbReference type="AlphaFoldDB" id="A0A1X7VMA2"/>
<feature type="region of interest" description="Disordered" evidence="5">
    <location>
        <begin position="178"/>
        <end position="439"/>
    </location>
</feature>
<keyword evidence="4" id="KW-0539">Nucleus</keyword>
<dbReference type="InterPro" id="IPR019038">
    <property type="entry name" value="POLD3"/>
</dbReference>
<feature type="compositionally biased region" description="Basic and acidic residues" evidence="5">
    <location>
        <begin position="279"/>
        <end position="299"/>
    </location>
</feature>
<dbReference type="PANTHER" id="PTHR17598">
    <property type="entry name" value="DNA POLYMERASE DELTA SUBUNIT 3"/>
    <property type="match status" value="1"/>
</dbReference>
<protein>
    <recommendedName>
        <fullName evidence="2">DNA polymerase delta subunit 3</fullName>
    </recommendedName>
</protein>
<proteinExistence type="predicted"/>
<evidence type="ECO:0000256" key="2">
    <source>
        <dbReference type="ARBA" id="ARBA00017589"/>
    </source>
</evidence>
<evidence type="ECO:0000256" key="1">
    <source>
        <dbReference type="ARBA" id="ARBA00004123"/>
    </source>
</evidence>
<dbReference type="EnsemblMetazoa" id="XM_020008255.1">
    <property type="protein sequence ID" value="XP_019863814.1"/>
    <property type="gene ID" value="LOC105316540"/>
</dbReference>
<dbReference type="KEGG" id="aqu:105316540"/>
<dbReference type="GO" id="GO:0043625">
    <property type="term" value="C:delta DNA polymerase complex"/>
    <property type="evidence" value="ECO:0007669"/>
    <property type="project" value="InterPro"/>
</dbReference>
<dbReference type="Proteomes" id="UP000007879">
    <property type="component" value="Unassembled WGS sequence"/>
</dbReference>
<dbReference type="STRING" id="400682.A0A1X7VMA2"/>
<feature type="compositionally biased region" description="Polar residues" evidence="5">
    <location>
        <begin position="228"/>
        <end position="244"/>
    </location>
</feature>
<evidence type="ECO:0000256" key="3">
    <source>
        <dbReference type="ARBA" id="ARBA00022705"/>
    </source>
</evidence>
<feature type="compositionally biased region" description="Polar residues" evidence="5">
    <location>
        <begin position="191"/>
        <end position="207"/>
    </location>
</feature>
<dbReference type="FunFam" id="3.90.1030.20:FF:000002">
    <property type="entry name" value="DNA polymerase delta subunit"/>
    <property type="match status" value="1"/>
</dbReference>
<dbReference type="GO" id="GO:1904161">
    <property type="term" value="P:DNA synthesis involved in UV-damage excision repair"/>
    <property type="evidence" value="ECO:0007669"/>
    <property type="project" value="TreeGrafter"/>
</dbReference>
<dbReference type="Pfam" id="PF09507">
    <property type="entry name" value="CDC27"/>
    <property type="match status" value="1"/>
</dbReference>
<evidence type="ECO:0000256" key="5">
    <source>
        <dbReference type="SAM" id="MobiDB-lite"/>
    </source>
</evidence>
<sequence length="439" mass="48705">MSSSPSITEGSDASVYMDRLDEWIQDEGKIVTYKWLSRTLSLSVTSAKQILSSYVEKCKEKTDPDDAAIHVFYTLTGQDKDTSGIMVLLVDEEDREKYESQLQAVYNVAVYSVQKSKPKDTAALYNSDRQCMLDHLSSYSQWNLIKCPNMATRPINNTTPTTTTIEAADHSTSSVCHFASKPTKRKPINKDSVTSFFGKAQKQQTGTSKSSSSNEKENSPIMRKKESITSSVKRSSDTTLQAKPSNGPPPLIKKELVEEEEALLDKEQDNSTSAQAPIESEHIRMVKKEGKIEDSEGPKAKRKPTKKVLDPKPKATQSKRKRKRIQNMSSDESDSEPDQQQKSLPATSITDRTESSSPASSATKKRKRVKKLVTKMFVEEDGSMVTEKHWEEVSTDASDEEKPTLPTPSPMVASSKMAGSSTGKKKKGTQASLMSFFGK</sequence>
<feature type="compositionally biased region" description="Low complexity" evidence="5">
    <location>
        <begin position="413"/>
        <end position="422"/>
    </location>
</feature>
<evidence type="ECO:0000256" key="4">
    <source>
        <dbReference type="ARBA" id="ARBA00023242"/>
    </source>
</evidence>
<dbReference type="GO" id="GO:0006297">
    <property type="term" value="P:nucleotide-excision repair, DNA gap filling"/>
    <property type="evidence" value="ECO:0007669"/>
    <property type="project" value="TreeGrafter"/>
</dbReference>
<comment type="subcellular location">
    <subcellularLocation>
        <location evidence="1">Nucleus</location>
    </subcellularLocation>
</comment>
<dbReference type="FunCoup" id="A0A1X7VMA2">
    <property type="interactions" value="428"/>
</dbReference>